<feature type="transmembrane region" description="Helical" evidence="9">
    <location>
        <begin position="122"/>
        <end position="150"/>
    </location>
</feature>
<evidence type="ECO:0000256" key="9">
    <source>
        <dbReference type="RuleBase" id="RU361157"/>
    </source>
</evidence>
<accession>A0ABW5INE4</accession>
<organism evidence="11 12">
    <name type="scientific">Pontibacter locisalis</name>
    <dbReference type="NCBI Taxonomy" id="1719035"/>
    <lineage>
        <taxon>Bacteria</taxon>
        <taxon>Pseudomonadati</taxon>
        <taxon>Bacteroidota</taxon>
        <taxon>Cytophagia</taxon>
        <taxon>Cytophagales</taxon>
        <taxon>Hymenobacteraceae</taxon>
        <taxon>Pontibacter</taxon>
    </lineage>
</organism>
<keyword evidence="5" id="KW-0997">Cell inner membrane</keyword>
<dbReference type="Proteomes" id="UP001597544">
    <property type="component" value="Unassembled WGS sequence"/>
</dbReference>
<dbReference type="PANTHER" id="PTHR30413:SF8">
    <property type="entry name" value="TRANSPORT PERMEASE PROTEIN"/>
    <property type="match status" value="1"/>
</dbReference>
<feature type="transmembrane region" description="Helical" evidence="9">
    <location>
        <begin position="47"/>
        <end position="68"/>
    </location>
</feature>
<protein>
    <recommendedName>
        <fullName evidence="9">Transport permease protein</fullName>
    </recommendedName>
</protein>
<name>A0ABW5INE4_9BACT</name>
<dbReference type="EMBL" id="JBHULU010000021">
    <property type="protein sequence ID" value="MFD2515171.1"/>
    <property type="molecule type" value="Genomic_DNA"/>
</dbReference>
<sequence length="283" mass="32813">MTNKARWEWEINNKTNFWGNGLKELWLYRYLLAGLVRRHFLLNYQQTVLGPFWVLLQPVITLIIYVVVFNKLVGISTETIPPVAFYASGIVLWNFFSESFTGTATTFRDNAQIFSKVYFPRIIMPLSVISTYFMRFSLQLLLFLLILTYYHFFTTFEFRITFWILALPISVLFTGAIGLGMGLFFSVITAKYRDFINMIAVGVRLLMFITPVIYPMIAIPEKARWIIQLNPLTPLFELFRLSLLNQGYVTPLQVAYSVTFSVLILLGSVLLFNKKGDKLIDII</sequence>
<evidence type="ECO:0000256" key="7">
    <source>
        <dbReference type="ARBA" id="ARBA00022989"/>
    </source>
</evidence>
<evidence type="ECO:0000256" key="4">
    <source>
        <dbReference type="ARBA" id="ARBA00022475"/>
    </source>
</evidence>
<evidence type="ECO:0000313" key="11">
    <source>
        <dbReference type="EMBL" id="MFD2515171.1"/>
    </source>
</evidence>
<evidence type="ECO:0000259" key="10">
    <source>
        <dbReference type="PROSITE" id="PS51012"/>
    </source>
</evidence>
<feature type="transmembrane region" description="Helical" evidence="9">
    <location>
        <begin position="162"/>
        <end position="188"/>
    </location>
</feature>
<dbReference type="InterPro" id="IPR013525">
    <property type="entry name" value="ABC2_TM"/>
</dbReference>
<keyword evidence="12" id="KW-1185">Reference proteome</keyword>
<comment type="similarity">
    <text evidence="2 9">Belongs to the ABC-2 integral membrane protein family.</text>
</comment>
<feature type="transmembrane region" description="Helical" evidence="9">
    <location>
        <begin position="195"/>
        <end position="217"/>
    </location>
</feature>
<dbReference type="InterPro" id="IPR000412">
    <property type="entry name" value="ABC_2_transport"/>
</dbReference>
<feature type="domain" description="ABC transmembrane type-2" evidence="10">
    <location>
        <begin position="49"/>
        <end position="275"/>
    </location>
</feature>
<evidence type="ECO:0000256" key="1">
    <source>
        <dbReference type="ARBA" id="ARBA00004429"/>
    </source>
</evidence>
<evidence type="ECO:0000256" key="2">
    <source>
        <dbReference type="ARBA" id="ARBA00007783"/>
    </source>
</evidence>
<dbReference type="PRINTS" id="PR00164">
    <property type="entry name" value="ABC2TRNSPORT"/>
</dbReference>
<evidence type="ECO:0000256" key="8">
    <source>
        <dbReference type="ARBA" id="ARBA00023136"/>
    </source>
</evidence>
<comment type="caution">
    <text evidence="11">The sequence shown here is derived from an EMBL/GenBank/DDBJ whole genome shotgun (WGS) entry which is preliminary data.</text>
</comment>
<evidence type="ECO:0000256" key="3">
    <source>
        <dbReference type="ARBA" id="ARBA00022448"/>
    </source>
</evidence>
<evidence type="ECO:0000256" key="5">
    <source>
        <dbReference type="ARBA" id="ARBA00022519"/>
    </source>
</evidence>
<keyword evidence="6 9" id="KW-0812">Transmembrane</keyword>
<evidence type="ECO:0000256" key="6">
    <source>
        <dbReference type="ARBA" id="ARBA00022692"/>
    </source>
</evidence>
<keyword evidence="4 9" id="KW-1003">Cell membrane</keyword>
<feature type="transmembrane region" description="Helical" evidence="9">
    <location>
        <begin position="254"/>
        <end position="272"/>
    </location>
</feature>
<keyword evidence="8 9" id="KW-0472">Membrane</keyword>
<dbReference type="PROSITE" id="PS51012">
    <property type="entry name" value="ABC_TM2"/>
    <property type="match status" value="1"/>
</dbReference>
<gene>
    <name evidence="11" type="ORF">ACFSRY_14960</name>
</gene>
<dbReference type="Pfam" id="PF01061">
    <property type="entry name" value="ABC2_membrane"/>
    <property type="match status" value="1"/>
</dbReference>
<dbReference type="RefSeq" id="WP_377509360.1">
    <property type="nucleotide sequence ID" value="NZ_JBHULU010000021.1"/>
</dbReference>
<proteinExistence type="inferred from homology"/>
<feature type="transmembrane region" description="Helical" evidence="9">
    <location>
        <begin position="80"/>
        <end position="101"/>
    </location>
</feature>
<dbReference type="InterPro" id="IPR047817">
    <property type="entry name" value="ABC2_TM_bact-type"/>
</dbReference>
<comment type="subcellular location">
    <subcellularLocation>
        <location evidence="1">Cell inner membrane</location>
        <topology evidence="1">Multi-pass membrane protein</topology>
    </subcellularLocation>
    <subcellularLocation>
        <location evidence="9">Cell membrane</location>
        <topology evidence="9">Multi-pass membrane protein</topology>
    </subcellularLocation>
</comment>
<reference evidence="12" key="1">
    <citation type="journal article" date="2019" name="Int. J. Syst. Evol. Microbiol.">
        <title>The Global Catalogue of Microorganisms (GCM) 10K type strain sequencing project: providing services to taxonomists for standard genome sequencing and annotation.</title>
        <authorList>
            <consortium name="The Broad Institute Genomics Platform"/>
            <consortium name="The Broad Institute Genome Sequencing Center for Infectious Disease"/>
            <person name="Wu L."/>
            <person name="Ma J."/>
        </authorList>
    </citation>
    <scope>NUCLEOTIDE SEQUENCE [LARGE SCALE GENOMIC DNA]</scope>
    <source>
        <strain evidence="12">KCTC 42498</strain>
    </source>
</reference>
<keyword evidence="7 9" id="KW-1133">Transmembrane helix</keyword>
<dbReference type="PANTHER" id="PTHR30413">
    <property type="entry name" value="INNER MEMBRANE TRANSPORT PERMEASE"/>
    <property type="match status" value="1"/>
</dbReference>
<evidence type="ECO:0000313" key="12">
    <source>
        <dbReference type="Proteomes" id="UP001597544"/>
    </source>
</evidence>
<keyword evidence="3 9" id="KW-0813">Transport</keyword>